<dbReference type="EMBL" id="BFBR01000001">
    <property type="protein sequence ID" value="GBF56661.1"/>
    <property type="molecule type" value="Genomic_DNA"/>
</dbReference>
<comment type="caution">
    <text evidence="7">The sequence shown here is derived from an EMBL/GenBank/DDBJ whole genome shotgun (WGS) entry which is preliminary data.</text>
</comment>
<evidence type="ECO:0000256" key="5">
    <source>
        <dbReference type="ARBA" id="ARBA00037941"/>
    </source>
</evidence>
<keyword evidence="8" id="KW-1185">Reference proteome</keyword>
<feature type="domain" description="FAD dependent oxidoreductase" evidence="6">
    <location>
        <begin position="10"/>
        <end position="371"/>
    </location>
</feature>
<comment type="similarity">
    <text evidence="5">Belongs to the L2HGDH family.</text>
</comment>
<dbReference type="PANTHER" id="PTHR43104:SF4">
    <property type="entry name" value="L-2-HYDROXYGLUTARATE DEHYDROGENASE, MITOCHONDRIAL"/>
    <property type="match status" value="1"/>
</dbReference>
<reference evidence="7 8" key="1">
    <citation type="journal article" date="2018" name="Genome Announc.">
        <title>Draft Genome Sequence of "Candidatus Phycosocius bacilliformis," an Alphaproteobacterial Ectosymbiont of the Hydrocarbon-Producing Green Alga Botryococcus braunii.</title>
        <authorList>
            <person name="Tanabe Y."/>
            <person name="Yamaguchi H."/>
            <person name="Watanabe M.M."/>
        </authorList>
    </citation>
    <scope>NUCLEOTIDE SEQUENCE [LARGE SCALE GENOMIC DNA]</scope>
    <source>
        <strain evidence="7 8">BOTRYCO-2</strain>
    </source>
</reference>
<dbReference type="GO" id="GO:0003973">
    <property type="term" value="F:(S)-2-hydroxy-acid oxidase activity"/>
    <property type="evidence" value="ECO:0007669"/>
    <property type="project" value="UniProtKB-EC"/>
</dbReference>
<evidence type="ECO:0000313" key="7">
    <source>
        <dbReference type="EMBL" id="GBF56661.1"/>
    </source>
</evidence>
<dbReference type="PANTHER" id="PTHR43104">
    <property type="entry name" value="L-2-HYDROXYGLUTARATE DEHYDROGENASE, MITOCHONDRIAL"/>
    <property type="match status" value="1"/>
</dbReference>
<keyword evidence="4 7" id="KW-0560">Oxidoreductase</keyword>
<evidence type="ECO:0000256" key="1">
    <source>
        <dbReference type="ARBA" id="ARBA00001974"/>
    </source>
</evidence>
<evidence type="ECO:0000256" key="2">
    <source>
        <dbReference type="ARBA" id="ARBA00022630"/>
    </source>
</evidence>
<dbReference type="EC" id="1.1.3.15" evidence="7"/>
<dbReference type="Gene3D" id="3.50.50.60">
    <property type="entry name" value="FAD/NAD(P)-binding domain"/>
    <property type="match status" value="1"/>
</dbReference>
<dbReference type="GO" id="GO:0047545">
    <property type="term" value="F:(S)-2-hydroxyglutarate dehydrogenase activity"/>
    <property type="evidence" value="ECO:0007669"/>
    <property type="project" value="TreeGrafter"/>
</dbReference>
<comment type="cofactor">
    <cofactor evidence="1">
        <name>FAD</name>
        <dbReference type="ChEBI" id="CHEBI:57692"/>
    </cofactor>
</comment>
<protein>
    <submittedName>
        <fullName evidence="7">L-2-hydroxyglutarate oxidase LhgO</fullName>
        <ecNumber evidence="7">1.1.3.15</ecNumber>
    </submittedName>
</protein>
<evidence type="ECO:0000256" key="3">
    <source>
        <dbReference type="ARBA" id="ARBA00022827"/>
    </source>
</evidence>
<dbReference type="Gene3D" id="3.30.9.10">
    <property type="entry name" value="D-Amino Acid Oxidase, subunit A, domain 2"/>
    <property type="match status" value="1"/>
</dbReference>
<proteinExistence type="inferred from homology"/>
<accession>A0A2P2E6G0</accession>
<evidence type="ECO:0000259" key="6">
    <source>
        <dbReference type="Pfam" id="PF01266"/>
    </source>
</evidence>
<dbReference type="PROSITE" id="PS51257">
    <property type="entry name" value="PROKAR_LIPOPROTEIN"/>
    <property type="match status" value="1"/>
</dbReference>
<keyword evidence="3" id="KW-0274">FAD</keyword>
<dbReference type="SUPFAM" id="SSF51905">
    <property type="entry name" value="FAD/NAD(P)-binding domain"/>
    <property type="match status" value="1"/>
</dbReference>
<evidence type="ECO:0000256" key="4">
    <source>
        <dbReference type="ARBA" id="ARBA00023002"/>
    </source>
</evidence>
<dbReference type="AlphaFoldDB" id="A0A2P2E6G0"/>
<name>A0A2P2E6G0_9PROT</name>
<gene>
    <name evidence="7" type="primary">lhgO_1</name>
    <name evidence="7" type="ORF">PbB2_00318</name>
</gene>
<evidence type="ECO:0000313" key="8">
    <source>
        <dbReference type="Proteomes" id="UP000245086"/>
    </source>
</evidence>
<dbReference type="Proteomes" id="UP000245086">
    <property type="component" value="Unassembled WGS sequence"/>
</dbReference>
<dbReference type="InterPro" id="IPR006076">
    <property type="entry name" value="FAD-dep_OxRdtase"/>
</dbReference>
<dbReference type="InterPro" id="IPR036188">
    <property type="entry name" value="FAD/NAD-bd_sf"/>
</dbReference>
<sequence length="377" mass="40569">MSMDRFETEVVIIGAGVVGLACGAAFARTGAETIVLESESHIGSGISSRNSEVIHAGIYYPTDSLKHQSCIEGRRALYQYADERGLSYKKCGKLIVATSEAEDMAIESLAQRGSANGVEGLNRLSRDQATRLEPELFCTSALHSTQTGIINSHGFMLALQGEIEDNGGHVICQSKVDQVTMLADGRFELSVLGPTPAKLVCEKLVNAAGLHAQDVAGRMEFLPASLIPRLFLAKGSYFQCTTKAAFSRLIYPAPVDGGLGVHVTLDMQGRMKFGPDVEWLDHADPSQVTYNVDLSRASQFYQAIRRYWPGLPDGAIVADYAGCRPKLSGPGVPAADFMIQGRDAHFINGLINLFGIESPGLTASLSIASHVYQQLKT</sequence>
<keyword evidence="2" id="KW-0285">Flavoprotein</keyword>
<dbReference type="RefSeq" id="WP_320410523.1">
    <property type="nucleotide sequence ID" value="NZ_BFBR01000001.1"/>
</dbReference>
<organism evidence="7 8">
    <name type="scientific">Candidatus Phycosocius bacilliformis</name>
    <dbReference type="NCBI Taxonomy" id="1445552"/>
    <lineage>
        <taxon>Bacteria</taxon>
        <taxon>Pseudomonadati</taxon>
        <taxon>Pseudomonadota</taxon>
        <taxon>Alphaproteobacteria</taxon>
        <taxon>Caulobacterales</taxon>
        <taxon>Caulobacterales incertae sedis</taxon>
        <taxon>Candidatus Phycosocius</taxon>
    </lineage>
</organism>
<dbReference type="Pfam" id="PF01266">
    <property type="entry name" value="DAO"/>
    <property type="match status" value="1"/>
</dbReference>